<evidence type="ECO:0000313" key="4">
    <source>
        <dbReference type="Proteomes" id="UP000534783"/>
    </source>
</evidence>
<protein>
    <submittedName>
        <fullName evidence="3">Glycosyltransferase</fullName>
    </submittedName>
</protein>
<dbReference type="PANTHER" id="PTHR21015:SF28">
    <property type="entry name" value="SLL1722 PROTEIN"/>
    <property type="match status" value="1"/>
</dbReference>
<proteinExistence type="predicted"/>
<evidence type="ECO:0000259" key="2">
    <source>
        <dbReference type="Pfam" id="PF04101"/>
    </source>
</evidence>
<feature type="region of interest" description="Disordered" evidence="1">
    <location>
        <begin position="387"/>
        <end position="426"/>
    </location>
</feature>
<dbReference type="PANTHER" id="PTHR21015">
    <property type="entry name" value="UDP-N-ACETYLGLUCOSAMINE--N-ACETYLMURAMYL-(PENTAPEPTIDE) PYROPHOSPHORYL-UNDECAPRENOL N-ACETYLGLUCOSAMINE TRANSFERASE 1"/>
    <property type="match status" value="1"/>
</dbReference>
<accession>A0A7X6DUQ2</accession>
<dbReference type="AlphaFoldDB" id="A0A7X6DUQ2"/>
<evidence type="ECO:0000256" key="1">
    <source>
        <dbReference type="SAM" id="MobiDB-lite"/>
    </source>
</evidence>
<dbReference type="SUPFAM" id="SSF53756">
    <property type="entry name" value="UDP-Glycosyltransferase/glycogen phosphorylase"/>
    <property type="match status" value="1"/>
</dbReference>
<organism evidence="3 4">
    <name type="scientific">Candidatus Manganitrophus noduliformans</name>
    <dbReference type="NCBI Taxonomy" id="2606439"/>
    <lineage>
        <taxon>Bacteria</taxon>
        <taxon>Pseudomonadati</taxon>
        <taxon>Nitrospirota</taxon>
        <taxon>Nitrospiria</taxon>
        <taxon>Candidatus Troglogloeales</taxon>
        <taxon>Candidatus Manganitrophaceae</taxon>
        <taxon>Candidatus Manganitrophus</taxon>
    </lineage>
</organism>
<feature type="domain" description="Glycosyl transferase family 28 C-terminal" evidence="2">
    <location>
        <begin position="229"/>
        <end position="361"/>
    </location>
</feature>
<dbReference type="GO" id="GO:0016758">
    <property type="term" value="F:hexosyltransferase activity"/>
    <property type="evidence" value="ECO:0007669"/>
    <property type="project" value="InterPro"/>
</dbReference>
<sequence length="426" mass="47921">MVYSHDTFGLGNIRRMLSICKYLIDSIPDLSILIVSGSPMVHTFRIPQRLDYIKLPCLRRTDREGYSVKYLGTDIGETMRLRSELILSAVSHFRPDLFLVDKKPYGVKKELKGVLNYLRIHLPETKLVLLLRDILDSPEATIQTWKQNRYQEAVRLFYDRVFVVGSPEVFDLRKEYRLSPSVSEKVRFCGYIRREVGLKGGDAVRKEIQLRDEKLVLVTPGGGEDGYRLVKTYLSGLEHLPAGLKIRSLIVCGPEMPEAQRKELFQAAAGRPSVQITEFTDDLMSYMEAADVVLSMAGYNTVCEILSQKKRAIVVPRVHPVKEQLLRAERMARLGLLRMVHPDRLTPQSLAGALLEELGPQKAGSPSPSPLELEALSRIRDGVLRFLSPSESAENGDGTVSRLDRPGPAPLRDYVRPLPVSRSGEG</sequence>
<reference evidence="3 4" key="1">
    <citation type="journal article" date="2020" name="Nature">
        <title>Bacterial chemolithoautotrophy via manganese oxidation.</title>
        <authorList>
            <person name="Yu H."/>
            <person name="Leadbetter J.R."/>
        </authorList>
    </citation>
    <scope>NUCLEOTIDE SEQUENCE [LARGE SCALE GENOMIC DNA]</scope>
    <source>
        <strain evidence="3 4">Mn-1</strain>
    </source>
</reference>
<keyword evidence="3" id="KW-0808">Transferase</keyword>
<dbReference type="Pfam" id="PF04101">
    <property type="entry name" value="Glyco_tran_28_C"/>
    <property type="match status" value="1"/>
</dbReference>
<dbReference type="Gene3D" id="3.40.50.2000">
    <property type="entry name" value="Glycogen Phosphorylase B"/>
    <property type="match status" value="1"/>
</dbReference>
<gene>
    <name evidence="3" type="ORF">MNODULE_23705</name>
</gene>
<dbReference type="InterPro" id="IPR007235">
    <property type="entry name" value="Glyco_trans_28_C"/>
</dbReference>
<evidence type="ECO:0000313" key="3">
    <source>
        <dbReference type="EMBL" id="NKE73760.1"/>
    </source>
</evidence>
<dbReference type="Proteomes" id="UP000534783">
    <property type="component" value="Unassembled WGS sequence"/>
</dbReference>
<name>A0A7X6DUQ2_9BACT</name>
<keyword evidence="4" id="KW-1185">Reference proteome</keyword>
<comment type="caution">
    <text evidence="3">The sequence shown here is derived from an EMBL/GenBank/DDBJ whole genome shotgun (WGS) entry which is preliminary data.</text>
</comment>
<dbReference type="EMBL" id="VTOW01000011">
    <property type="protein sequence ID" value="NKE73760.1"/>
    <property type="molecule type" value="Genomic_DNA"/>
</dbReference>